<evidence type="ECO:0000256" key="5">
    <source>
        <dbReference type="ARBA" id="ARBA00023242"/>
    </source>
</evidence>
<organism evidence="8 9">
    <name type="scientific">Chiloscyllium punctatum</name>
    <name type="common">Brownbanded bambooshark</name>
    <name type="synonym">Hemiscyllium punctatum</name>
    <dbReference type="NCBI Taxonomy" id="137246"/>
    <lineage>
        <taxon>Eukaryota</taxon>
        <taxon>Metazoa</taxon>
        <taxon>Chordata</taxon>
        <taxon>Craniata</taxon>
        <taxon>Vertebrata</taxon>
        <taxon>Chondrichthyes</taxon>
        <taxon>Elasmobranchii</taxon>
        <taxon>Galeomorphii</taxon>
        <taxon>Galeoidea</taxon>
        <taxon>Orectolobiformes</taxon>
        <taxon>Hemiscylliidae</taxon>
        <taxon>Chiloscyllium</taxon>
    </lineage>
</organism>
<name>A0A401RFZ6_CHIPU</name>
<comment type="caution">
    <text evidence="8">The sequence shown here is derived from an EMBL/GenBank/DDBJ whole genome shotgun (WGS) entry which is preliminary data.</text>
</comment>
<dbReference type="EMBL" id="BEZZ01002632">
    <property type="protein sequence ID" value="GCC17082.1"/>
    <property type="molecule type" value="Genomic_DNA"/>
</dbReference>
<protein>
    <recommendedName>
        <fullName evidence="7">BHLH domain-containing protein</fullName>
    </recommendedName>
</protein>
<keyword evidence="2" id="KW-0805">Transcription regulation</keyword>
<proteinExistence type="predicted"/>
<dbReference type="InterPro" id="IPR040259">
    <property type="entry name" value="Mesogenin/MesP"/>
</dbReference>
<evidence type="ECO:0000256" key="3">
    <source>
        <dbReference type="ARBA" id="ARBA00023125"/>
    </source>
</evidence>
<dbReference type="GO" id="GO:0005634">
    <property type="term" value="C:nucleus"/>
    <property type="evidence" value="ECO:0007669"/>
    <property type="project" value="TreeGrafter"/>
</dbReference>
<evidence type="ECO:0000256" key="4">
    <source>
        <dbReference type="ARBA" id="ARBA00023163"/>
    </source>
</evidence>
<keyword evidence="4" id="KW-0804">Transcription</keyword>
<reference evidence="8 9" key="1">
    <citation type="journal article" date="2018" name="Nat. Ecol. Evol.">
        <title>Shark genomes provide insights into elasmobranch evolution and the origin of vertebrates.</title>
        <authorList>
            <person name="Hara Y"/>
            <person name="Yamaguchi K"/>
            <person name="Onimaru K"/>
            <person name="Kadota M"/>
            <person name="Koyanagi M"/>
            <person name="Keeley SD"/>
            <person name="Tatsumi K"/>
            <person name="Tanaka K"/>
            <person name="Motone F"/>
            <person name="Kageyama Y"/>
            <person name="Nozu R"/>
            <person name="Adachi N"/>
            <person name="Nishimura O"/>
            <person name="Nakagawa R"/>
            <person name="Tanegashima C"/>
            <person name="Kiyatake I"/>
            <person name="Matsumoto R"/>
            <person name="Murakumo K"/>
            <person name="Nishida K"/>
            <person name="Terakita A"/>
            <person name="Kuratani S"/>
            <person name="Sato K"/>
            <person name="Hyodo S Kuraku.S."/>
        </authorList>
    </citation>
    <scope>NUCLEOTIDE SEQUENCE [LARGE SCALE GENOMIC DNA]</scope>
</reference>
<dbReference type="GO" id="GO:0003007">
    <property type="term" value="P:heart morphogenesis"/>
    <property type="evidence" value="ECO:0007669"/>
    <property type="project" value="TreeGrafter"/>
</dbReference>
<keyword evidence="5" id="KW-0539">Nucleus</keyword>
<dbReference type="Proteomes" id="UP000287033">
    <property type="component" value="Unassembled WGS sequence"/>
</dbReference>
<evidence type="ECO:0000313" key="8">
    <source>
        <dbReference type="EMBL" id="GCC17082.1"/>
    </source>
</evidence>
<dbReference type="SMART" id="SM00353">
    <property type="entry name" value="HLH"/>
    <property type="match status" value="1"/>
</dbReference>
<evidence type="ECO:0000259" key="7">
    <source>
        <dbReference type="PROSITE" id="PS50888"/>
    </source>
</evidence>
<dbReference type="GO" id="GO:0000978">
    <property type="term" value="F:RNA polymerase II cis-regulatory region sequence-specific DNA binding"/>
    <property type="evidence" value="ECO:0007669"/>
    <property type="project" value="TreeGrafter"/>
</dbReference>
<feature type="region of interest" description="Disordered" evidence="6">
    <location>
        <begin position="101"/>
        <end position="180"/>
    </location>
</feature>
<dbReference type="Gene3D" id="4.10.280.10">
    <property type="entry name" value="Helix-loop-helix DNA-binding domain"/>
    <property type="match status" value="1"/>
</dbReference>
<dbReference type="PANTHER" id="PTHR20937">
    <property type="entry name" value="IP14615P"/>
    <property type="match status" value="1"/>
</dbReference>
<evidence type="ECO:0000256" key="2">
    <source>
        <dbReference type="ARBA" id="ARBA00023015"/>
    </source>
</evidence>
<dbReference type="GO" id="GO:0000981">
    <property type="term" value="F:DNA-binding transcription factor activity, RNA polymerase II-specific"/>
    <property type="evidence" value="ECO:0007669"/>
    <property type="project" value="TreeGrafter"/>
</dbReference>
<dbReference type="STRING" id="137246.A0A401RFZ6"/>
<feature type="compositionally biased region" description="Polar residues" evidence="6">
    <location>
        <begin position="101"/>
        <end position="123"/>
    </location>
</feature>
<dbReference type="Pfam" id="PF00010">
    <property type="entry name" value="HLH"/>
    <property type="match status" value="1"/>
</dbReference>
<evidence type="ECO:0000256" key="1">
    <source>
        <dbReference type="ARBA" id="ARBA00022473"/>
    </source>
</evidence>
<sequence>LLVARVAFRVCAARPGQGKESVKTKTLRSGSANRNSCSCTSTIIAATSNAGEQFCHSVKVTQRREGKQKEYSAGWHIMDGSLPKLLHQDYVTSSKYGAQTEHNSLASGSNGPTEWSYSSSEPNSLTDSTSHSHSPTSSVDSCRISPRSLPRTSTPAARSKPCKMNSLPAPEGEEGEKGQPVRKVRLHYPGKERQSASEREKLRMRGLAKALHNLRTYLPPSVVPASQSLTKLETLRLTIRYISHLTELLRLSEESPSEGSDTEGTYQGYLQDLGYCQDKSQSPPSECLAHSADLIMKSESHVLSGFQDVTLCQSFTENNGNLQLVPWYPWQH</sequence>
<dbReference type="GO" id="GO:0032525">
    <property type="term" value="P:somite rostral/caudal axis specification"/>
    <property type="evidence" value="ECO:0007669"/>
    <property type="project" value="TreeGrafter"/>
</dbReference>
<keyword evidence="3" id="KW-0238">DNA-binding</keyword>
<feature type="domain" description="BHLH" evidence="7">
    <location>
        <begin position="191"/>
        <end position="245"/>
    </location>
</feature>
<dbReference type="InterPro" id="IPR036638">
    <property type="entry name" value="HLH_DNA-bd_sf"/>
</dbReference>
<dbReference type="SUPFAM" id="SSF47459">
    <property type="entry name" value="HLH, helix-loop-helix DNA-binding domain"/>
    <property type="match status" value="1"/>
</dbReference>
<accession>A0A401RFZ6</accession>
<keyword evidence="1" id="KW-0217">Developmental protein</keyword>
<dbReference type="AlphaFoldDB" id="A0A401RFZ6"/>
<evidence type="ECO:0000313" key="9">
    <source>
        <dbReference type="Proteomes" id="UP000287033"/>
    </source>
</evidence>
<dbReference type="OrthoDB" id="9946827at2759"/>
<dbReference type="PANTHER" id="PTHR20937:SF6">
    <property type="entry name" value="MESODERM POSTERIOR PROTEIN 1"/>
    <property type="match status" value="1"/>
</dbReference>
<gene>
    <name evidence="8" type="ORF">chiPu_0020474</name>
</gene>
<keyword evidence="9" id="KW-1185">Reference proteome</keyword>
<evidence type="ECO:0000256" key="6">
    <source>
        <dbReference type="SAM" id="MobiDB-lite"/>
    </source>
</evidence>
<dbReference type="GO" id="GO:0046983">
    <property type="term" value="F:protein dimerization activity"/>
    <property type="evidence" value="ECO:0007669"/>
    <property type="project" value="InterPro"/>
</dbReference>
<feature type="non-terminal residue" evidence="8">
    <location>
        <position position="1"/>
    </location>
</feature>
<feature type="compositionally biased region" description="Low complexity" evidence="6">
    <location>
        <begin position="124"/>
        <end position="141"/>
    </location>
</feature>
<dbReference type="InterPro" id="IPR011598">
    <property type="entry name" value="bHLH_dom"/>
</dbReference>
<dbReference type="PROSITE" id="PS50888">
    <property type="entry name" value="BHLH"/>
    <property type="match status" value="1"/>
</dbReference>
<dbReference type="GO" id="GO:0001707">
    <property type="term" value="P:mesoderm formation"/>
    <property type="evidence" value="ECO:0007669"/>
    <property type="project" value="TreeGrafter"/>
</dbReference>